<sequence length="220" mass="24415">MNTERLFTIARKITTDIETNLVIDTIATLQNALQTQISSPNAANLSQIETSLETLQALSTSPDFLYPETWNQSLEHIGALLLKNASFATQTVDAVRGNSITLESAVATVNQIHTKLVSVRTALMGILEAFESLGLEAYEIEEGEAELSILMPRAAFSNELMAFSKDLTDIAKFLELSEEIATGSRSPPRLDEPINDRSADICWNYHPSMLIRVENYERDH</sequence>
<proteinExistence type="predicted"/>
<gene>
    <name evidence="1" type="ORF">PSQ19_04880</name>
</gene>
<dbReference type="Proteomes" id="UP001220530">
    <property type="component" value="Chromosome"/>
</dbReference>
<evidence type="ECO:0000313" key="2">
    <source>
        <dbReference type="Proteomes" id="UP001220530"/>
    </source>
</evidence>
<evidence type="ECO:0000313" key="1">
    <source>
        <dbReference type="EMBL" id="WDR03444.1"/>
    </source>
</evidence>
<dbReference type="RefSeq" id="WP_282219838.1">
    <property type="nucleotide sequence ID" value="NZ_CP118246.1"/>
</dbReference>
<organism evidence="1 2">
    <name type="scientific">Devosia algicola</name>
    <dbReference type="NCBI Taxonomy" id="3026418"/>
    <lineage>
        <taxon>Bacteria</taxon>
        <taxon>Pseudomonadati</taxon>
        <taxon>Pseudomonadota</taxon>
        <taxon>Alphaproteobacteria</taxon>
        <taxon>Hyphomicrobiales</taxon>
        <taxon>Devosiaceae</taxon>
        <taxon>Devosia</taxon>
    </lineage>
</organism>
<dbReference type="EMBL" id="CP118246">
    <property type="protein sequence ID" value="WDR03444.1"/>
    <property type="molecule type" value="Genomic_DNA"/>
</dbReference>
<accession>A0ABY7YQZ9</accession>
<name>A0ABY7YQZ9_9HYPH</name>
<protein>
    <submittedName>
        <fullName evidence="1">Uncharacterized protein</fullName>
    </submittedName>
</protein>
<keyword evidence="2" id="KW-1185">Reference proteome</keyword>
<reference evidence="1 2" key="1">
    <citation type="submission" date="2023-02" db="EMBL/GenBank/DDBJ databases">
        <title>Devosia algicola sp. nov., isolated from the phycosphere of marine algae.</title>
        <authorList>
            <person name="Kim J.M."/>
            <person name="Lee J.K."/>
            <person name="Choi B.J."/>
            <person name="Bayburt H."/>
            <person name="Jeon C.O."/>
        </authorList>
    </citation>
    <scope>NUCLEOTIDE SEQUENCE [LARGE SCALE GENOMIC DNA]</scope>
    <source>
        <strain evidence="1 2">G20-9</strain>
    </source>
</reference>